<dbReference type="EMBL" id="MGGR01000010">
    <property type="protein sequence ID" value="OGM34067.1"/>
    <property type="molecule type" value="Genomic_DNA"/>
</dbReference>
<dbReference type="NCBIfam" id="NF004123">
    <property type="entry name" value="PRK05610.1"/>
    <property type="match status" value="1"/>
</dbReference>
<dbReference type="GO" id="GO:0006412">
    <property type="term" value="P:translation"/>
    <property type="evidence" value="ECO:0007669"/>
    <property type="project" value="UniProtKB-UniRule"/>
</dbReference>
<evidence type="ECO:0000256" key="5">
    <source>
        <dbReference type="ARBA" id="ARBA00023274"/>
    </source>
</evidence>
<keyword evidence="3 6" id="KW-0694">RNA-binding</keyword>
<dbReference type="PRINTS" id="PR00973">
    <property type="entry name" value="RIBOSOMALS17"/>
</dbReference>
<comment type="subunit">
    <text evidence="6">Part of the 30S ribosomal subunit.</text>
</comment>
<dbReference type="InterPro" id="IPR000266">
    <property type="entry name" value="Ribosomal_uS17"/>
</dbReference>
<evidence type="ECO:0000256" key="4">
    <source>
        <dbReference type="ARBA" id="ARBA00022980"/>
    </source>
</evidence>
<organism evidence="7 8">
    <name type="scientific">Candidatus Woesebacteria bacterium RIFCSPHIGHO2_02_FULL_39_13</name>
    <dbReference type="NCBI Taxonomy" id="1802505"/>
    <lineage>
        <taxon>Bacteria</taxon>
        <taxon>Candidatus Woeseibacteriota</taxon>
    </lineage>
</organism>
<evidence type="ECO:0000313" key="7">
    <source>
        <dbReference type="EMBL" id="OGM34067.1"/>
    </source>
</evidence>
<dbReference type="InterPro" id="IPR012340">
    <property type="entry name" value="NA-bd_OB-fold"/>
</dbReference>
<keyword evidence="4 6" id="KW-0689">Ribosomal protein</keyword>
<dbReference type="Pfam" id="PF00366">
    <property type="entry name" value="Ribosomal_S17"/>
    <property type="match status" value="1"/>
</dbReference>
<dbReference type="PANTHER" id="PTHR10744:SF1">
    <property type="entry name" value="SMALL RIBOSOMAL SUBUNIT PROTEIN US17M"/>
    <property type="match status" value="1"/>
</dbReference>
<accession>A0A1F7Z3I4</accession>
<keyword evidence="5 6" id="KW-0687">Ribonucleoprotein</keyword>
<dbReference type="CDD" id="cd00364">
    <property type="entry name" value="Ribosomal_uS17"/>
    <property type="match status" value="1"/>
</dbReference>
<dbReference type="STRING" id="1802505.A3D01_04000"/>
<dbReference type="GO" id="GO:0003735">
    <property type="term" value="F:structural constituent of ribosome"/>
    <property type="evidence" value="ECO:0007669"/>
    <property type="project" value="InterPro"/>
</dbReference>
<evidence type="ECO:0000256" key="2">
    <source>
        <dbReference type="ARBA" id="ARBA00022730"/>
    </source>
</evidence>
<evidence type="ECO:0000256" key="6">
    <source>
        <dbReference type="HAMAP-Rule" id="MF_01345"/>
    </source>
</evidence>
<dbReference type="GO" id="GO:0022627">
    <property type="term" value="C:cytosolic small ribosomal subunit"/>
    <property type="evidence" value="ECO:0007669"/>
    <property type="project" value="TreeGrafter"/>
</dbReference>
<dbReference type="SUPFAM" id="SSF50249">
    <property type="entry name" value="Nucleic acid-binding proteins"/>
    <property type="match status" value="1"/>
</dbReference>
<gene>
    <name evidence="6" type="primary">rpsQ</name>
    <name evidence="7" type="ORF">A3D01_04000</name>
</gene>
<name>A0A1F7Z3I4_9BACT</name>
<comment type="similarity">
    <text evidence="1 6">Belongs to the universal ribosomal protein uS17 family.</text>
</comment>
<keyword evidence="2 6" id="KW-0699">rRNA-binding</keyword>
<dbReference type="Proteomes" id="UP000177169">
    <property type="component" value="Unassembled WGS sequence"/>
</dbReference>
<dbReference type="PANTHER" id="PTHR10744">
    <property type="entry name" value="40S RIBOSOMAL PROTEIN S11 FAMILY MEMBER"/>
    <property type="match status" value="1"/>
</dbReference>
<proteinExistence type="inferred from homology"/>
<comment type="caution">
    <text evidence="7">The sequence shown here is derived from an EMBL/GenBank/DDBJ whole genome shotgun (WGS) entry which is preliminary data.</text>
</comment>
<sequence length="88" mass="10377">MKIFKGKVISKKMEKTATVAVNRVVVHPVYKKRFRKTKKYHVHDEIGVEVGQEVRFVASKPISRTKRWKIIDLVDRKQSLENKKSENK</sequence>
<dbReference type="GO" id="GO:0019843">
    <property type="term" value="F:rRNA binding"/>
    <property type="evidence" value="ECO:0007669"/>
    <property type="project" value="UniProtKB-UniRule"/>
</dbReference>
<comment type="function">
    <text evidence="6">One of the primary rRNA binding proteins, it binds specifically to the 5'-end of 16S ribosomal RNA.</text>
</comment>
<evidence type="ECO:0000256" key="3">
    <source>
        <dbReference type="ARBA" id="ARBA00022884"/>
    </source>
</evidence>
<dbReference type="InterPro" id="IPR019984">
    <property type="entry name" value="Ribosomal_uS17_bact/chlr"/>
</dbReference>
<dbReference type="HAMAP" id="MF_01345_B">
    <property type="entry name" value="Ribosomal_uS17_B"/>
    <property type="match status" value="1"/>
</dbReference>
<evidence type="ECO:0000313" key="8">
    <source>
        <dbReference type="Proteomes" id="UP000177169"/>
    </source>
</evidence>
<dbReference type="AlphaFoldDB" id="A0A1F7Z3I4"/>
<protein>
    <recommendedName>
        <fullName evidence="6">Small ribosomal subunit protein uS17</fullName>
    </recommendedName>
</protein>
<reference evidence="7 8" key="1">
    <citation type="journal article" date="2016" name="Nat. Commun.">
        <title>Thousands of microbial genomes shed light on interconnected biogeochemical processes in an aquifer system.</title>
        <authorList>
            <person name="Anantharaman K."/>
            <person name="Brown C.T."/>
            <person name="Hug L.A."/>
            <person name="Sharon I."/>
            <person name="Castelle C.J."/>
            <person name="Probst A.J."/>
            <person name="Thomas B.C."/>
            <person name="Singh A."/>
            <person name="Wilkins M.J."/>
            <person name="Karaoz U."/>
            <person name="Brodie E.L."/>
            <person name="Williams K.H."/>
            <person name="Hubbard S.S."/>
            <person name="Banfield J.F."/>
        </authorList>
    </citation>
    <scope>NUCLEOTIDE SEQUENCE [LARGE SCALE GENOMIC DNA]</scope>
</reference>
<dbReference type="Gene3D" id="2.40.50.140">
    <property type="entry name" value="Nucleic acid-binding proteins"/>
    <property type="match status" value="1"/>
</dbReference>
<evidence type="ECO:0000256" key="1">
    <source>
        <dbReference type="ARBA" id="ARBA00010254"/>
    </source>
</evidence>